<keyword evidence="3" id="KW-1003">Cell membrane</keyword>
<dbReference type="EC" id="2.7.10.2" evidence="16"/>
<dbReference type="PANTHER" id="PTHR24418">
    <property type="entry name" value="TYROSINE-PROTEIN KINASE"/>
    <property type="match status" value="1"/>
</dbReference>
<dbReference type="FunFam" id="3.30.505.10:FF:000031">
    <property type="entry name" value="Tyrosine-protein kinase"/>
    <property type="match status" value="1"/>
</dbReference>
<reference evidence="23" key="1">
    <citation type="submission" date="2020-07" db="EMBL/GenBank/DDBJ databases">
        <title>A long reads based de novo assembly of the rainbow trout Arlee double haploid line genome.</title>
        <authorList>
            <person name="Gao G."/>
            <person name="Palti Y."/>
        </authorList>
    </citation>
    <scope>NUCLEOTIDE SEQUENCE [LARGE SCALE GENOMIC DNA]</scope>
</reference>
<dbReference type="SMART" id="SM00219">
    <property type="entry name" value="TyrKc"/>
    <property type="match status" value="1"/>
</dbReference>
<dbReference type="GO" id="GO:0035556">
    <property type="term" value="P:intracellular signal transduction"/>
    <property type="evidence" value="ECO:0007669"/>
    <property type="project" value="InterPro"/>
</dbReference>
<dbReference type="PRINTS" id="PR00109">
    <property type="entry name" value="TYRKINASE"/>
</dbReference>
<dbReference type="Pfam" id="PF00017">
    <property type="entry name" value="SH2"/>
    <property type="match status" value="2"/>
</dbReference>
<feature type="domain" description="Protein kinase" evidence="22">
    <location>
        <begin position="339"/>
        <end position="598"/>
    </location>
</feature>
<dbReference type="InterPro" id="IPR000980">
    <property type="entry name" value="SH2"/>
</dbReference>
<feature type="active site" description="Proton acceptor" evidence="17">
    <location>
        <position position="462"/>
    </location>
</feature>
<evidence type="ECO:0000256" key="17">
    <source>
        <dbReference type="PIRSR" id="PIRSR000604-1"/>
    </source>
</evidence>
<dbReference type="Ensembl" id="ENSOMYT00000035298.2">
    <property type="protein sequence ID" value="ENSOMYP00000032377.1"/>
    <property type="gene ID" value="ENSOMYG00000015083.2"/>
</dbReference>
<dbReference type="InterPro" id="IPR011009">
    <property type="entry name" value="Kinase-like_dom_sf"/>
</dbReference>
<comment type="subcellular location">
    <subcellularLocation>
        <location evidence="1">Cell membrane</location>
    </subcellularLocation>
    <subcellularLocation>
        <location evidence="2">Cytoplasm</location>
    </subcellularLocation>
</comment>
<feature type="domain" description="SH2" evidence="21">
    <location>
        <begin position="11"/>
        <end position="103"/>
    </location>
</feature>
<evidence type="ECO:0000256" key="8">
    <source>
        <dbReference type="ARBA" id="ARBA00022741"/>
    </source>
</evidence>
<dbReference type="Pfam" id="PF07714">
    <property type="entry name" value="PK_Tyr_Ser-Thr"/>
    <property type="match status" value="1"/>
</dbReference>
<evidence type="ECO:0000256" key="1">
    <source>
        <dbReference type="ARBA" id="ARBA00004236"/>
    </source>
</evidence>
<organism evidence="23 24">
    <name type="scientific">Oncorhynchus mykiss</name>
    <name type="common">Rainbow trout</name>
    <name type="synonym">Salmo gairdneri</name>
    <dbReference type="NCBI Taxonomy" id="8022"/>
    <lineage>
        <taxon>Eukaryota</taxon>
        <taxon>Metazoa</taxon>
        <taxon>Chordata</taxon>
        <taxon>Craniata</taxon>
        <taxon>Vertebrata</taxon>
        <taxon>Euteleostomi</taxon>
        <taxon>Actinopterygii</taxon>
        <taxon>Neopterygii</taxon>
        <taxon>Teleostei</taxon>
        <taxon>Protacanthopterygii</taxon>
        <taxon>Salmoniformes</taxon>
        <taxon>Salmonidae</taxon>
        <taxon>Salmoninae</taxon>
        <taxon>Oncorhynchus</taxon>
    </lineage>
</organism>
<evidence type="ECO:0000256" key="10">
    <source>
        <dbReference type="ARBA" id="ARBA00022840"/>
    </source>
</evidence>
<dbReference type="GO" id="GO:0005737">
    <property type="term" value="C:cytoplasm"/>
    <property type="evidence" value="ECO:0007669"/>
    <property type="project" value="UniProtKB-SubCell"/>
</dbReference>
<dbReference type="FunFam" id="1.10.930.10:FF:000001">
    <property type="entry name" value="Tyrosine-protein kinase"/>
    <property type="match status" value="1"/>
</dbReference>
<keyword evidence="4" id="KW-0963">Cytoplasm</keyword>
<dbReference type="Proteomes" id="UP000694395">
    <property type="component" value="Chromosome 30"/>
</dbReference>
<evidence type="ECO:0000256" key="16">
    <source>
        <dbReference type="PIRNR" id="PIRNR000604"/>
    </source>
</evidence>
<evidence type="ECO:0000259" key="22">
    <source>
        <dbReference type="PROSITE" id="PS50011"/>
    </source>
</evidence>
<evidence type="ECO:0000313" key="24">
    <source>
        <dbReference type="Proteomes" id="UP000694395"/>
    </source>
</evidence>
<keyword evidence="14 16" id="KW-0829">Tyrosine-protein kinase</keyword>
<dbReference type="PROSITE" id="PS00109">
    <property type="entry name" value="PROTEIN_KINASE_TYR"/>
    <property type="match status" value="1"/>
</dbReference>
<evidence type="ECO:0000256" key="9">
    <source>
        <dbReference type="ARBA" id="ARBA00022777"/>
    </source>
</evidence>
<dbReference type="Gene3D" id="1.10.510.10">
    <property type="entry name" value="Transferase(Phosphotransferase) domain 1"/>
    <property type="match status" value="1"/>
</dbReference>
<evidence type="ECO:0000259" key="21">
    <source>
        <dbReference type="PROSITE" id="PS50001"/>
    </source>
</evidence>
<dbReference type="InterPro" id="IPR035838">
    <property type="entry name" value="SYK/ZAP-70_N_SH2"/>
</dbReference>
<keyword evidence="6" id="KW-0519">Myristate</keyword>
<evidence type="ECO:0000256" key="6">
    <source>
        <dbReference type="ARBA" id="ARBA00022707"/>
    </source>
</evidence>
<sequence>MATDPAAELPFFYGSISRSEAEEHLKLAGMADGLFLLRQCLRSLGGYVVSLVWNVEFHHYSVEKQLNSTYCIAGGKPHCGPAELCEFYSNDSDGLVCTLRKPCLRSPDNPIRAGVFDNLRDNMLREYVRQTWNLEGEAMEQAIISQAPQLEKLIATTAHERMPWYHSKIPRQEGERRLYSGAQPDGKFLVRDREESGTFALSLMYGKTAYHYQILHDKSGKYSMPEGTKFDTVWQLVEYLKMKPDGLVTVLREPCTHMVFLPKPTHTQITKFVFLNVFIIFDFTPFSPQFRVPLGGSKEIKTSPPTDRPMLPMDCSEFVNPYHDPNDLKKFFINRDQLMIDEVELGSGNFGCVKKGVFKTNKGHTDVAIKVLKSENEKLVKDEMMREAEIMHQLSNPYIVRMLGLCQAECLMLVMEMASVGPLNKFLSTNKDKVTVENIVGLMHQVSMGMKYLEEKNFVHRDLAARNVLLVNQQFAKISDFGLSKALGADDNYYKARTAGKWPLKWYAPECMNFHKFSSKSDVWSFGVTMWEAFSYGGKPYKKMKGPEVISFIASGSRMECPSGCPDRMYALMKDCWTYKHEDRPGFVKVEECMRVFYYSISNKTPPEVTADAAEPLK</sequence>
<feature type="domain" description="SH2" evidence="21">
    <location>
        <begin position="164"/>
        <end position="255"/>
    </location>
</feature>
<dbReference type="PROSITE" id="PS00107">
    <property type="entry name" value="PROTEIN_KINASE_ATP"/>
    <property type="match status" value="1"/>
</dbReference>
<keyword evidence="8 16" id="KW-0547">Nucleotide-binding</keyword>
<keyword evidence="12 19" id="KW-0727">SH2 domain</keyword>
<evidence type="ECO:0000256" key="13">
    <source>
        <dbReference type="ARBA" id="ARBA00023136"/>
    </source>
</evidence>
<dbReference type="InterPro" id="IPR020635">
    <property type="entry name" value="Tyr_kinase_cat_dom"/>
</dbReference>
<comment type="catalytic activity">
    <reaction evidence="15 16">
        <text>L-tyrosyl-[protein] + ATP = O-phospho-L-tyrosyl-[protein] + ADP + H(+)</text>
        <dbReference type="Rhea" id="RHEA:10596"/>
        <dbReference type="Rhea" id="RHEA-COMP:10136"/>
        <dbReference type="Rhea" id="RHEA-COMP:20101"/>
        <dbReference type="ChEBI" id="CHEBI:15378"/>
        <dbReference type="ChEBI" id="CHEBI:30616"/>
        <dbReference type="ChEBI" id="CHEBI:46858"/>
        <dbReference type="ChEBI" id="CHEBI:61978"/>
        <dbReference type="ChEBI" id="CHEBI:456216"/>
        <dbReference type="EC" id="2.7.10.2"/>
    </reaction>
</comment>
<feature type="binding site" evidence="18 20">
    <location>
        <position position="370"/>
    </location>
    <ligand>
        <name>ATP</name>
        <dbReference type="ChEBI" id="CHEBI:30616"/>
    </ligand>
</feature>
<evidence type="ECO:0000256" key="11">
    <source>
        <dbReference type="ARBA" id="ARBA00022859"/>
    </source>
</evidence>
<dbReference type="PROSITE" id="PS50001">
    <property type="entry name" value="SH2"/>
    <property type="match status" value="2"/>
</dbReference>
<dbReference type="InterPro" id="IPR000719">
    <property type="entry name" value="Prot_kinase_dom"/>
</dbReference>
<dbReference type="InterPro" id="IPR023420">
    <property type="entry name" value="Kinase_SYK/ZAP-70_inter-SH2_sf"/>
</dbReference>
<dbReference type="GO" id="GO:0002376">
    <property type="term" value="P:immune system process"/>
    <property type="evidence" value="ECO:0007669"/>
    <property type="project" value="UniProtKB-KW"/>
</dbReference>
<evidence type="ECO:0000256" key="20">
    <source>
        <dbReference type="PROSITE-ProRule" id="PRU10141"/>
    </source>
</evidence>
<evidence type="ECO:0000256" key="14">
    <source>
        <dbReference type="ARBA" id="ARBA00023137"/>
    </source>
</evidence>
<feature type="binding site" evidence="18">
    <location>
        <begin position="345"/>
        <end position="353"/>
    </location>
    <ligand>
        <name>ATP</name>
        <dbReference type="ChEBI" id="CHEBI:30616"/>
    </ligand>
</feature>
<keyword evidence="7" id="KW-0677">Repeat</keyword>
<keyword evidence="13" id="KW-0472">Membrane</keyword>
<evidence type="ECO:0000256" key="12">
    <source>
        <dbReference type="ARBA" id="ARBA00022999"/>
    </source>
</evidence>
<dbReference type="SMART" id="SM00252">
    <property type="entry name" value="SH2"/>
    <property type="match status" value="2"/>
</dbReference>
<dbReference type="InterPro" id="IPR050198">
    <property type="entry name" value="Non-receptor_tyrosine_kinases"/>
</dbReference>
<dbReference type="GO" id="GO:0004715">
    <property type="term" value="F:non-membrane spanning protein tyrosine kinase activity"/>
    <property type="evidence" value="ECO:0007669"/>
    <property type="project" value="UniProtKB-EC"/>
</dbReference>
<dbReference type="CDD" id="cd09938">
    <property type="entry name" value="SH2_N-SH2_Zap70_Syk_like"/>
    <property type="match status" value="1"/>
</dbReference>
<evidence type="ECO:0000256" key="3">
    <source>
        <dbReference type="ARBA" id="ARBA00022475"/>
    </source>
</evidence>
<evidence type="ECO:0000256" key="4">
    <source>
        <dbReference type="ARBA" id="ARBA00022490"/>
    </source>
</evidence>
<dbReference type="GO" id="GO:0005524">
    <property type="term" value="F:ATP binding"/>
    <property type="evidence" value="ECO:0007669"/>
    <property type="project" value="UniProtKB-UniRule"/>
</dbReference>
<dbReference type="PIRSF" id="PIRSF000604">
    <property type="entry name" value="TyrPK_SYK"/>
    <property type="match status" value="1"/>
</dbReference>
<evidence type="ECO:0000256" key="19">
    <source>
        <dbReference type="PROSITE-ProRule" id="PRU00191"/>
    </source>
</evidence>
<dbReference type="SUPFAM" id="SSF55550">
    <property type="entry name" value="SH2 domain"/>
    <property type="match status" value="2"/>
</dbReference>
<evidence type="ECO:0000256" key="2">
    <source>
        <dbReference type="ARBA" id="ARBA00004496"/>
    </source>
</evidence>
<proteinExistence type="inferred from homology"/>
<dbReference type="InterPro" id="IPR001245">
    <property type="entry name" value="Ser-Thr/Tyr_kinase_cat_dom"/>
</dbReference>
<keyword evidence="6" id="KW-0449">Lipoprotein</keyword>
<dbReference type="PROSITE" id="PS50011">
    <property type="entry name" value="PROTEIN_KINASE_DOM"/>
    <property type="match status" value="1"/>
</dbReference>
<dbReference type="FunFam" id="1.10.510.10:FF:000216">
    <property type="entry name" value="Tyrosine-protein kinase SYK"/>
    <property type="match status" value="1"/>
</dbReference>
<evidence type="ECO:0000256" key="5">
    <source>
        <dbReference type="ARBA" id="ARBA00022679"/>
    </source>
</evidence>
<dbReference type="SUPFAM" id="SSF56112">
    <property type="entry name" value="Protein kinase-like (PK-like)"/>
    <property type="match status" value="1"/>
</dbReference>
<dbReference type="Gene3D" id="3.30.505.10">
    <property type="entry name" value="SH2 domain"/>
    <property type="match status" value="2"/>
</dbReference>
<keyword evidence="10 16" id="KW-0067">ATP-binding</keyword>
<evidence type="ECO:0000256" key="18">
    <source>
        <dbReference type="PIRSR" id="PIRSR000604-2"/>
    </source>
</evidence>
<comment type="similarity">
    <text evidence="16">Belongs to the protein kinase superfamily. Tyr protein kinase family. SYK/ZAP-70 subfamily.</text>
</comment>
<dbReference type="PRINTS" id="PR00401">
    <property type="entry name" value="SH2DOMAIN"/>
</dbReference>
<keyword evidence="5 16" id="KW-0808">Transferase</keyword>
<dbReference type="InterPro" id="IPR017441">
    <property type="entry name" value="Protein_kinase_ATP_BS"/>
</dbReference>
<dbReference type="Gene3D" id="1.10.930.10">
    <property type="entry name" value="Syk Kinase, Chain A, domain 2"/>
    <property type="match status" value="1"/>
</dbReference>
<accession>A0A8C7Q393</accession>
<dbReference type="AlphaFoldDB" id="A0A8C7Q393"/>
<reference evidence="23" key="2">
    <citation type="submission" date="2025-08" db="UniProtKB">
        <authorList>
            <consortium name="Ensembl"/>
        </authorList>
    </citation>
    <scope>IDENTIFICATION</scope>
</reference>
<gene>
    <name evidence="23" type="primary">LOC110521509</name>
</gene>
<dbReference type="GeneTree" id="ENSGT00940000159185"/>
<dbReference type="GO" id="GO:0005886">
    <property type="term" value="C:plasma membrane"/>
    <property type="evidence" value="ECO:0007669"/>
    <property type="project" value="UniProtKB-SubCell"/>
</dbReference>
<dbReference type="InterPro" id="IPR012234">
    <property type="entry name" value="Tyr_kinase_non-rcpt_SYK/ZAP70"/>
</dbReference>
<protein>
    <recommendedName>
        <fullName evidence="16">Tyrosine-protein kinase</fullName>
        <ecNumber evidence="16">2.7.10.2</ecNumber>
    </recommendedName>
</protein>
<evidence type="ECO:0000256" key="7">
    <source>
        <dbReference type="ARBA" id="ARBA00022737"/>
    </source>
</evidence>
<keyword evidence="11" id="KW-0391">Immunity</keyword>
<dbReference type="Gene3D" id="3.30.200.20">
    <property type="entry name" value="Phosphorylase Kinase, domain 1"/>
    <property type="match status" value="1"/>
</dbReference>
<reference evidence="23" key="3">
    <citation type="submission" date="2025-09" db="UniProtKB">
        <authorList>
            <consortium name="Ensembl"/>
        </authorList>
    </citation>
    <scope>IDENTIFICATION</scope>
</reference>
<keyword evidence="9 16" id="KW-0418">Kinase</keyword>
<evidence type="ECO:0000313" key="23">
    <source>
        <dbReference type="Ensembl" id="ENSOMYP00000032377.1"/>
    </source>
</evidence>
<keyword evidence="24" id="KW-1185">Reference proteome</keyword>
<name>A0A8C7Q393_ONCMY</name>
<dbReference type="InterPro" id="IPR008266">
    <property type="entry name" value="Tyr_kinase_AS"/>
</dbReference>
<dbReference type="InterPro" id="IPR036860">
    <property type="entry name" value="SH2_dom_sf"/>
</dbReference>
<evidence type="ECO:0000256" key="15">
    <source>
        <dbReference type="ARBA" id="ARBA00051245"/>
    </source>
</evidence>